<evidence type="ECO:0000256" key="1">
    <source>
        <dbReference type="ARBA" id="ARBA00011900"/>
    </source>
</evidence>
<reference evidence="7 8" key="1">
    <citation type="journal article" date="2019" name="Int. J. Syst. Evol. Microbiol.">
        <title>The Global Catalogue of Microorganisms (GCM) 10K type strain sequencing project: providing services to taxonomists for standard genome sequencing and annotation.</title>
        <authorList>
            <consortium name="The Broad Institute Genomics Platform"/>
            <consortium name="The Broad Institute Genome Sequencing Center for Infectious Disease"/>
            <person name="Wu L."/>
            <person name="Ma J."/>
        </authorList>
    </citation>
    <scope>NUCLEOTIDE SEQUENCE [LARGE SCALE GENOMIC DNA]</scope>
    <source>
        <strain evidence="7 8">DT72</strain>
    </source>
</reference>
<dbReference type="SUPFAM" id="SSF53335">
    <property type="entry name" value="S-adenosyl-L-methionine-dependent methyltransferases"/>
    <property type="match status" value="1"/>
</dbReference>
<dbReference type="AlphaFoldDB" id="A0ABD5WHW2"/>
<sequence length="190" mass="22015">MLMRDTFQKRSDIYSYFVTHATEFLADGGKLSYITSDRWLDTNYGADLQQFMLEQYCIDAVIRFDRQAFDDALVGSTIFVLTKEPNSELRDENVTKFLRVRRGMDVEEIAGLVEEEWDANQLVKNEQYRLVTQPQHALKNQDKWNRYFIAPTLYLNWKRLPIQPDSGKSQTSVTVSKAVLTSSLSAGPKR</sequence>
<evidence type="ECO:0000259" key="6">
    <source>
        <dbReference type="Pfam" id="PF07669"/>
    </source>
</evidence>
<dbReference type="InterPro" id="IPR011639">
    <property type="entry name" value="MethylTrfase_TaqI-like_dom"/>
</dbReference>
<organism evidence="7 8">
    <name type="scientific">Halorussus caseinilyticus</name>
    <dbReference type="NCBI Taxonomy" id="3034025"/>
    <lineage>
        <taxon>Archaea</taxon>
        <taxon>Methanobacteriati</taxon>
        <taxon>Methanobacteriota</taxon>
        <taxon>Stenosarchaea group</taxon>
        <taxon>Halobacteria</taxon>
        <taxon>Halobacteriales</taxon>
        <taxon>Haladaptataceae</taxon>
        <taxon>Halorussus</taxon>
    </lineage>
</organism>
<dbReference type="GO" id="GO:0032259">
    <property type="term" value="P:methylation"/>
    <property type="evidence" value="ECO:0007669"/>
    <property type="project" value="UniProtKB-KW"/>
</dbReference>
<feature type="domain" description="Type II methyltransferase M.TaqI-like" evidence="6">
    <location>
        <begin position="6"/>
        <end position="69"/>
    </location>
</feature>
<evidence type="ECO:0000256" key="2">
    <source>
        <dbReference type="ARBA" id="ARBA00022603"/>
    </source>
</evidence>
<evidence type="ECO:0000256" key="4">
    <source>
        <dbReference type="ARBA" id="ARBA00022691"/>
    </source>
</evidence>
<keyword evidence="3" id="KW-0808">Transferase</keyword>
<dbReference type="EMBL" id="JBHSZH010000005">
    <property type="protein sequence ID" value="MFC7080202.1"/>
    <property type="molecule type" value="Genomic_DNA"/>
</dbReference>
<evidence type="ECO:0000256" key="5">
    <source>
        <dbReference type="ARBA" id="ARBA00047942"/>
    </source>
</evidence>
<dbReference type="GO" id="GO:0009007">
    <property type="term" value="F:site-specific DNA-methyltransferase (adenine-specific) activity"/>
    <property type="evidence" value="ECO:0007669"/>
    <property type="project" value="UniProtKB-EC"/>
</dbReference>
<gene>
    <name evidence="7" type="ORF">ACFQJ6_08800</name>
</gene>
<dbReference type="PANTHER" id="PTHR33841">
    <property type="entry name" value="DNA METHYLTRANSFERASE YEEA-RELATED"/>
    <property type="match status" value="1"/>
</dbReference>
<comment type="catalytic activity">
    <reaction evidence="5">
        <text>a 2'-deoxyadenosine in DNA + S-adenosyl-L-methionine = an N(6)-methyl-2'-deoxyadenosine in DNA + S-adenosyl-L-homocysteine + H(+)</text>
        <dbReference type="Rhea" id="RHEA:15197"/>
        <dbReference type="Rhea" id="RHEA-COMP:12418"/>
        <dbReference type="Rhea" id="RHEA-COMP:12419"/>
        <dbReference type="ChEBI" id="CHEBI:15378"/>
        <dbReference type="ChEBI" id="CHEBI:57856"/>
        <dbReference type="ChEBI" id="CHEBI:59789"/>
        <dbReference type="ChEBI" id="CHEBI:90615"/>
        <dbReference type="ChEBI" id="CHEBI:90616"/>
        <dbReference type="EC" id="2.1.1.72"/>
    </reaction>
</comment>
<dbReference type="EC" id="2.1.1.72" evidence="1"/>
<dbReference type="Pfam" id="PF07669">
    <property type="entry name" value="Eco57I"/>
    <property type="match status" value="1"/>
</dbReference>
<keyword evidence="8" id="KW-1185">Reference proteome</keyword>
<evidence type="ECO:0000313" key="7">
    <source>
        <dbReference type="EMBL" id="MFC7080202.1"/>
    </source>
</evidence>
<dbReference type="Gene3D" id="3.40.50.150">
    <property type="entry name" value="Vaccinia Virus protein VP39"/>
    <property type="match status" value="1"/>
</dbReference>
<dbReference type="Proteomes" id="UP001596407">
    <property type="component" value="Unassembled WGS sequence"/>
</dbReference>
<protein>
    <recommendedName>
        <fullName evidence="1">site-specific DNA-methyltransferase (adenine-specific)</fullName>
        <ecNumber evidence="1">2.1.1.72</ecNumber>
    </recommendedName>
</protein>
<proteinExistence type="predicted"/>
<dbReference type="InterPro" id="IPR050953">
    <property type="entry name" value="N4_N6_ade-DNA_methylase"/>
</dbReference>
<dbReference type="PANTHER" id="PTHR33841:SF1">
    <property type="entry name" value="DNA METHYLTRANSFERASE A"/>
    <property type="match status" value="1"/>
</dbReference>
<evidence type="ECO:0000256" key="3">
    <source>
        <dbReference type="ARBA" id="ARBA00022679"/>
    </source>
</evidence>
<keyword evidence="2 7" id="KW-0489">Methyltransferase</keyword>
<accession>A0ABD5WHW2</accession>
<dbReference type="InterPro" id="IPR029063">
    <property type="entry name" value="SAM-dependent_MTases_sf"/>
</dbReference>
<dbReference type="RefSeq" id="WP_382210386.1">
    <property type="nucleotide sequence ID" value="NZ_JBHSZH010000005.1"/>
</dbReference>
<keyword evidence="4" id="KW-0949">S-adenosyl-L-methionine</keyword>
<name>A0ABD5WHW2_9EURY</name>
<evidence type="ECO:0000313" key="8">
    <source>
        <dbReference type="Proteomes" id="UP001596407"/>
    </source>
</evidence>
<comment type="caution">
    <text evidence="7">The sequence shown here is derived from an EMBL/GenBank/DDBJ whole genome shotgun (WGS) entry which is preliminary data.</text>
</comment>